<evidence type="ECO:0000313" key="4">
    <source>
        <dbReference type="Proteomes" id="UP000191933"/>
    </source>
</evidence>
<name>A0A9W5B5X2_9HYPH</name>
<feature type="compositionally biased region" description="Polar residues" evidence="1">
    <location>
        <begin position="29"/>
        <end position="40"/>
    </location>
</feature>
<gene>
    <name evidence="3" type="ORF">AGR2A_Lc90051</name>
</gene>
<evidence type="ECO:0000256" key="1">
    <source>
        <dbReference type="SAM" id="MobiDB-lite"/>
    </source>
</evidence>
<dbReference type="EMBL" id="FBVY01000038">
    <property type="protein sequence ID" value="CUX00569.1"/>
    <property type="molecule type" value="Genomic_DNA"/>
</dbReference>
<reference evidence="3 4" key="1">
    <citation type="submission" date="2016-01" db="EMBL/GenBank/DDBJ databases">
        <authorList>
            <person name="Regsiter A."/>
            <person name="william w."/>
        </authorList>
    </citation>
    <scope>NUCLEOTIDE SEQUENCE [LARGE SCALE GENOMIC DNA]</scope>
    <source>
        <strain evidence="3 4">CFBP 5494</strain>
    </source>
</reference>
<organism evidence="3 4">
    <name type="scientific">Agrobacterium genomosp. 2 str. CFBP 5494</name>
    <dbReference type="NCBI Taxonomy" id="1183436"/>
    <lineage>
        <taxon>Bacteria</taxon>
        <taxon>Pseudomonadati</taxon>
        <taxon>Pseudomonadota</taxon>
        <taxon>Alphaproteobacteria</taxon>
        <taxon>Hyphomicrobiales</taxon>
        <taxon>Rhizobiaceae</taxon>
        <taxon>Rhizobium/Agrobacterium group</taxon>
        <taxon>Agrobacterium</taxon>
        <taxon>Agrobacterium tumefaciens complex</taxon>
    </lineage>
</organism>
<keyword evidence="4" id="KW-1185">Reference proteome</keyword>
<evidence type="ECO:0000313" key="3">
    <source>
        <dbReference type="EMBL" id="CUX00569.1"/>
    </source>
</evidence>
<protein>
    <submittedName>
        <fullName evidence="3">Uncharacterized protein</fullName>
    </submittedName>
</protein>
<feature type="transmembrane region" description="Helical" evidence="2">
    <location>
        <begin position="6"/>
        <end position="26"/>
    </location>
</feature>
<comment type="caution">
    <text evidence="3">The sequence shown here is derived from an EMBL/GenBank/DDBJ whole genome shotgun (WGS) entry which is preliminary data.</text>
</comment>
<evidence type="ECO:0000256" key="2">
    <source>
        <dbReference type="SAM" id="Phobius"/>
    </source>
</evidence>
<keyword evidence="2" id="KW-1133">Transmembrane helix</keyword>
<dbReference type="Proteomes" id="UP000191933">
    <property type="component" value="Unassembled WGS sequence"/>
</dbReference>
<proteinExistence type="predicted"/>
<keyword evidence="2" id="KW-0472">Membrane</keyword>
<dbReference type="AlphaFoldDB" id="A0A9W5B5X2"/>
<keyword evidence="2" id="KW-0812">Transmembrane</keyword>
<sequence>MNYRTIWPLVGAAAVALALIVAVYFVRTTPDTAPSNSPDRGQTEDQAPAGPADRNALPGSQNTTP</sequence>
<accession>A0A9W5B5X2</accession>
<feature type="region of interest" description="Disordered" evidence="1">
    <location>
        <begin position="29"/>
        <end position="65"/>
    </location>
</feature>